<reference evidence="2 3" key="1">
    <citation type="submission" date="2018-01" db="EMBL/GenBank/DDBJ databases">
        <title>Draft genome sequence of Salinispora sp. 13K206.</title>
        <authorList>
            <person name="Sahin N."/>
            <person name="Saygin H."/>
            <person name="Ay H."/>
        </authorList>
    </citation>
    <scope>NUCLEOTIDE SEQUENCE [LARGE SCALE GENOMIC DNA]</scope>
    <source>
        <strain evidence="2 3">13K206</strain>
    </source>
</reference>
<dbReference type="EMBL" id="POUB01000013">
    <property type="protein sequence ID" value="PZG02150.1"/>
    <property type="molecule type" value="Genomic_DNA"/>
</dbReference>
<gene>
    <name evidence="2" type="ORF">C1I99_03950</name>
</gene>
<evidence type="ECO:0000313" key="3">
    <source>
        <dbReference type="Proteomes" id="UP000248749"/>
    </source>
</evidence>
<evidence type="ECO:0000256" key="1">
    <source>
        <dbReference type="SAM" id="SignalP"/>
    </source>
</evidence>
<feature type="chain" id="PRO_5016109323" description="DUF2690 domain-containing protein" evidence="1">
    <location>
        <begin position="34"/>
        <end position="162"/>
    </location>
</feature>
<organism evidence="2 3">
    <name type="scientific">Micromonospora deserti</name>
    <dbReference type="NCBI Taxonomy" id="2070366"/>
    <lineage>
        <taxon>Bacteria</taxon>
        <taxon>Bacillati</taxon>
        <taxon>Actinomycetota</taxon>
        <taxon>Actinomycetes</taxon>
        <taxon>Micromonosporales</taxon>
        <taxon>Micromonosporaceae</taxon>
        <taxon>Micromonospora</taxon>
    </lineage>
</organism>
<accession>A0A2W2DMQ6</accession>
<feature type="signal peptide" evidence="1">
    <location>
        <begin position="1"/>
        <end position="33"/>
    </location>
</feature>
<dbReference type="Pfam" id="PF10901">
    <property type="entry name" value="DUF2690"/>
    <property type="match status" value="1"/>
</dbReference>
<protein>
    <recommendedName>
        <fullName evidence="4">DUF2690 domain-containing protein</fullName>
    </recommendedName>
</protein>
<dbReference type="InterPro" id="IPR021224">
    <property type="entry name" value="DUF2690"/>
</dbReference>
<sequence>MVKKKVPQAIAAVAMMLLASFAVVFVTSTPAQAATCSGTSCVGKSPRTTGCDRDGERVRSIYFDEGYRSLSLVRSKACRAMWALYVNNNSFGPNCWTWSEKLTVRRQLWTPYGWATHSTGSKTVSADCVSRQWTTMLLNTADDRHRAELTWPGGTKRTTWFG</sequence>
<name>A0A2W2DMQ6_9ACTN</name>
<keyword evidence="1" id="KW-0732">Signal</keyword>
<evidence type="ECO:0008006" key="4">
    <source>
        <dbReference type="Google" id="ProtNLM"/>
    </source>
</evidence>
<dbReference type="AlphaFoldDB" id="A0A2W2DMQ6"/>
<comment type="caution">
    <text evidence="2">The sequence shown here is derived from an EMBL/GenBank/DDBJ whole genome shotgun (WGS) entry which is preliminary data.</text>
</comment>
<evidence type="ECO:0000313" key="2">
    <source>
        <dbReference type="EMBL" id="PZG02150.1"/>
    </source>
</evidence>
<dbReference type="Proteomes" id="UP000248749">
    <property type="component" value="Unassembled WGS sequence"/>
</dbReference>
<keyword evidence="3" id="KW-1185">Reference proteome</keyword>
<proteinExistence type="predicted"/>